<dbReference type="InterPro" id="IPR017441">
    <property type="entry name" value="Protein_kinase_ATP_BS"/>
</dbReference>
<keyword evidence="6" id="KW-1003">Cell membrane</keyword>
<evidence type="ECO:0000256" key="6">
    <source>
        <dbReference type="ARBA" id="ARBA00022475"/>
    </source>
</evidence>
<keyword evidence="11 24" id="KW-0430">Lectin</keyword>
<protein>
    <recommendedName>
        <fullName evidence="5">non-specific serine/threonine protein kinase</fullName>
        <ecNumber evidence="5">2.7.11.1</ecNumber>
    </recommendedName>
</protein>
<feature type="binding site" evidence="19">
    <location>
        <position position="350"/>
    </location>
    <ligand>
        <name>ATP</name>
        <dbReference type="ChEBI" id="CHEBI:30616"/>
    </ligand>
</feature>
<evidence type="ECO:0000256" key="10">
    <source>
        <dbReference type="ARBA" id="ARBA00022729"/>
    </source>
</evidence>
<comment type="caution">
    <text evidence="24">The sequence shown here is derived from an EMBL/GenBank/DDBJ whole genome shotgun (WGS) entry which is preliminary data.</text>
</comment>
<comment type="subcellular location">
    <subcellularLocation>
        <location evidence="1">Cell membrane</location>
        <topology evidence="1">Single-pass type I membrane protein</topology>
    </subcellularLocation>
</comment>
<evidence type="ECO:0000313" key="25">
    <source>
        <dbReference type="Proteomes" id="UP000634136"/>
    </source>
</evidence>
<evidence type="ECO:0000256" key="19">
    <source>
        <dbReference type="PROSITE-ProRule" id="PRU10141"/>
    </source>
</evidence>
<dbReference type="GO" id="GO:0004674">
    <property type="term" value="F:protein serine/threonine kinase activity"/>
    <property type="evidence" value="ECO:0007669"/>
    <property type="project" value="UniProtKB-KW"/>
</dbReference>
<dbReference type="InterPro" id="IPR000719">
    <property type="entry name" value="Prot_kinase_dom"/>
</dbReference>
<dbReference type="GO" id="GO:0005886">
    <property type="term" value="C:plasma membrane"/>
    <property type="evidence" value="ECO:0007669"/>
    <property type="project" value="UniProtKB-SubCell"/>
</dbReference>
<evidence type="ECO:0000256" key="11">
    <source>
        <dbReference type="ARBA" id="ARBA00022734"/>
    </source>
</evidence>
<dbReference type="FunFam" id="3.30.200.20:FF:000529">
    <property type="entry name" value="L-type lectin-domain containing receptor kinase IX.1"/>
    <property type="match status" value="1"/>
</dbReference>
<evidence type="ECO:0000256" key="15">
    <source>
        <dbReference type="ARBA" id="ARBA00022989"/>
    </source>
</evidence>
<comment type="similarity">
    <text evidence="3">In the N-terminal section; belongs to the leguminous lectin family.</text>
</comment>
<evidence type="ECO:0000313" key="24">
    <source>
        <dbReference type="EMBL" id="KAF7830368.1"/>
    </source>
</evidence>
<dbReference type="Pfam" id="PF00139">
    <property type="entry name" value="Lectin_legB"/>
    <property type="match status" value="1"/>
</dbReference>
<dbReference type="Gene3D" id="2.60.120.200">
    <property type="match status" value="1"/>
</dbReference>
<keyword evidence="16 21" id="KW-0472">Membrane</keyword>
<evidence type="ECO:0000256" key="1">
    <source>
        <dbReference type="ARBA" id="ARBA00004251"/>
    </source>
</evidence>
<dbReference type="InterPro" id="IPR019825">
    <property type="entry name" value="Lectin_legB_Mn/Ca_BS"/>
</dbReference>
<evidence type="ECO:0000256" key="7">
    <source>
        <dbReference type="ARBA" id="ARBA00022527"/>
    </source>
</evidence>
<evidence type="ECO:0000256" key="4">
    <source>
        <dbReference type="ARBA" id="ARBA00010217"/>
    </source>
</evidence>
<dbReference type="Proteomes" id="UP000634136">
    <property type="component" value="Unassembled WGS sequence"/>
</dbReference>
<evidence type="ECO:0000256" key="22">
    <source>
        <dbReference type="SAM" id="SignalP"/>
    </source>
</evidence>
<evidence type="ECO:0000256" key="13">
    <source>
        <dbReference type="ARBA" id="ARBA00022777"/>
    </source>
</evidence>
<dbReference type="FunFam" id="1.10.510.10:FF:000522">
    <property type="entry name" value="L-type lectin-domain containing receptor kinase IX.1"/>
    <property type="match status" value="1"/>
</dbReference>
<keyword evidence="8" id="KW-0808">Transferase</keyword>
<dbReference type="OrthoDB" id="4062651at2759"/>
<feature type="transmembrane region" description="Helical" evidence="21">
    <location>
        <begin position="250"/>
        <end position="278"/>
    </location>
</feature>
<comment type="similarity">
    <text evidence="4">In the C-terminal section; belongs to the protein kinase superfamily. Ser/Thr protein kinase family.</text>
</comment>
<evidence type="ECO:0000256" key="8">
    <source>
        <dbReference type="ARBA" id="ARBA00022679"/>
    </source>
</evidence>
<feature type="domain" description="Protein kinase" evidence="23">
    <location>
        <begin position="321"/>
        <end position="605"/>
    </location>
</feature>
<evidence type="ECO:0000256" key="9">
    <source>
        <dbReference type="ARBA" id="ARBA00022692"/>
    </source>
</evidence>
<feature type="region of interest" description="Disordered" evidence="20">
    <location>
        <begin position="607"/>
        <end position="630"/>
    </location>
</feature>
<keyword evidence="10 22" id="KW-0732">Signal</keyword>
<dbReference type="SUPFAM" id="SSF56112">
    <property type="entry name" value="Protein kinase-like (PK-like)"/>
    <property type="match status" value="1"/>
</dbReference>
<evidence type="ECO:0000256" key="17">
    <source>
        <dbReference type="ARBA" id="ARBA00023170"/>
    </source>
</evidence>
<dbReference type="CDD" id="cd06899">
    <property type="entry name" value="lectin_legume_LecRK_Arcelin_ConA"/>
    <property type="match status" value="1"/>
</dbReference>
<evidence type="ECO:0000256" key="3">
    <source>
        <dbReference type="ARBA" id="ARBA00008536"/>
    </source>
</evidence>
<accession>A0A834TX72</accession>
<dbReference type="AlphaFoldDB" id="A0A834TX72"/>
<evidence type="ECO:0000256" key="12">
    <source>
        <dbReference type="ARBA" id="ARBA00022741"/>
    </source>
</evidence>
<evidence type="ECO:0000256" key="18">
    <source>
        <dbReference type="ARBA" id="ARBA00023180"/>
    </source>
</evidence>
<dbReference type="PROSITE" id="PS00108">
    <property type="entry name" value="PROTEIN_KINASE_ST"/>
    <property type="match status" value="1"/>
</dbReference>
<dbReference type="EC" id="2.7.11.1" evidence="5"/>
<comment type="similarity">
    <text evidence="2">Belongs to the leguminous lectin family.</text>
</comment>
<dbReference type="EMBL" id="JAAIUW010000005">
    <property type="protein sequence ID" value="KAF7830368.1"/>
    <property type="molecule type" value="Genomic_DNA"/>
</dbReference>
<evidence type="ECO:0000259" key="23">
    <source>
        <dbReference type="PROSITE" id="PS50011"/>
    </source>
</evidence>
<dbReference type="PROSITE" id="PS00107">
    <property type="entry name" value="PROTEIN_KINASE_ATP"/>
    <property type="match status" value="1"/>
</dbReference>
<keyword evidence="7" id="KW-0723">Serine/threonine-protein kinase</keyword>
<keyword evidence="9 21" id="KW-0812">Transmembrane</keyword>
<keyword evidence="18" id="KW-0325">Glycoprotein</keyword>
<proteinExistence type="inferred from homology"/>
<dbReference type="Pfam" id="PF00069">
    <property type="entry name" value="Pkinase"/>
    <property type="match status" value="1"/>
</dbReference>
<dbReference type="GO" id="GO:0005524">
    <property type="term" value="F:ATP binding"/>
    <property type="evidence" value="ECO:0007669"/>
    <property type="project" value="UniProtKB-UniRule"/>
</dbReference>
<dbReference type="InterPro" id="IPR050528">
    <property type="entry name" value="L-type_Lectin-RKs"/>
</dbReference>
<dbReference type="InterPro" id="IPR013320">
    <property type="entry name" value="ConA-like_dom_sf"/>
</dbReference>
<dbReference type="InterPro" id="IPR008271">
    <property type="entry name" value="Ser/Thr_kinase_AS"/>
</dbReference>
<evidence type="ECO:0000256" key="2">
    <source>
        <dbReference type="ARBA" id="ARBA00007606"/>
    </source>
</evidence>
<dbReference type="PROSITE" id="PS50011">
    <property type="entry name" value="PROTEIN_KINASE_DOM"/>
    <property type="match status" value="1"/>
</dbReference>
<keyword evidence="25" id="KW-1185">Reference proteome</keyword>
<evidence type="ECO:0000256" key="16">
    <source>
        <dbReference type="ARBA" id="ARBA00023136"/>
    </source>
</evidence>
<dbReference type="SMART" id="SM00220">
    <property type="entry name" value="S_TKc"/>
    <property type="match status" value="1"/>
</dbReference>
<organism evidence="24 25">
    <name type="scientific">Senna tora</name>
    <dbReference type="NCBI Taxonomy" id="362788"/>
    <lineage>
        <taxon>Eukaryota</taxon>
        <taxon>Viridiplantae</taxon>
        <taxon>Streptophyta</taxon>
        <taxon>Embryophyta</taxon>
        <taxon>Tracheophyta</taxon>
        <taxon>Spermatophyta</taxon>
        <taxon>Magnoliopsida</taxon>
        <taxon>eudicotyledons</taxon>
        <taxon>Gunneridae</taxon>
        <taxon>Pentapetalae</taxon>
        <taxon>rosids</taxon>
        <taxon>fabids</taxon>
        <taxon>Fabales</taxon>
        <taxon>Fabaceae</taxon>
        <taxon>Caesalpinioideae</taxon>
        <taxon>Cassia clade</taxon>
        <taxon>Senna</taxon>
    </lineage>
</organism>
<dbReference type="SUPFAM" id="SSF49899">
    <property type="entry name" value="Concanavalin A-like lectins/glucanases"/>
    <property type="match status" value="1"/>
</dbReference>
<gene>
    <name evidence="24" type="ORF">G2W53_012701</name>
</gene>
<name>A0A834TX72_9FABA</name>
<dbReference type="PANTHER" id="PTHR27007">
    <property type="match status" value="1"/>
</dbReference>
<keyword evidence="12 19" id="KW-0547">Nucleotide-binding</keyword>
<dbReference type="Gene3D" id="3.30.200.20">
    <property type="entry name" value="Phosphorylase Kinase, domain 1"/>
    <property type="match status" value="1"/>
</dbReference>
<sequence length="630" mass="70645">MSTHMNLTMFDCVIILFLVLCSCVPSAHPLFFNLTSFHSDTKNIAYQSDDFTTRFSFTISNTNGTTYSDGFAFYLAPVGYPLLPNSTGPYLGIFNTPSNTTTTTDDSKYPCVAVEFDSFLDDFDPPIRHVGINNNSIVSSAYTWFDIDRNIGKPGRAKITYEALTNTLSVFWSFDPNTSPDTFMPNSSLSYQIDLSKTLPPSVTVGFSAATGVFPARHTIHSWEFSSSYNSMYWDSMDTNKKDQSTHNKVVVVVAVVASAISSLVFVVTTASICWFIIRKRSRGFHHRCIIAPSLVESDLDKSAIPRRFNYQELVQGTNGFADDRKLGRGGSGQVYKGVLNDLGRTVAIKRIFADFENSEKIFINEVKIISRLIHRNLVQFIGWCHEQGEFLLVFEYMPNGSLDAHLYGNRRTLAWNVRYKIALGVATAIHYLHEDAEQCVLHRDIKSANVLVDTDFITKLGDFGMAKLVDPRLRTERTGVVGTYGYLAPEYINGGRASKESDMYSFGVVALEIACGRRTYEDGEYHVPLVNWVWQKYVEGNVIGAADEKLEGDFDENEMMCLLTVGLWCTHPMDKERPKAAQVIRALQLEVTLPSLPHHMHNFTPPSTTPHSHSFQTQPITTSLAHIGR</sequence>
<reference evidence="24" key="1">
    <citation type="submission" date="2020-09" db="EMBL/GenBank/DDBJ databases">
        <title>Genome-Enabled Discovery of Anthraquinone Biosynthesis in Senna tora.</title>
        <authorList>
            <person name="Kang S.-H."/>
            <person name="Pandey R.P."/>
            <person name="Lee C.-M."/>
            <person name="Sim J.-S."/>
            <person name="Jeong J.-T."/>
            <person name="Choi B.-S."/>
            <person name="Jung M."/>
            <person name="Ginzburg D."/>
            <person name="Zhao K."/>
            <person name="Won S.Y."/>
            <person name="Oh T.-J."/>
            <person name="Yu Y."/>
            <person name="Kim N.-H."/>
            <person name="Lee O.R."/>
            <person name="Lee T.-H."/>
            <person name="Bashyal P."/>
            <person name="Kim T.-S."/>
            <person name="Lee W.-H."/>
            <person name="Kawkins C."/>
            <person name="Kim C.-K."/>
            <person name="Kim J.S."/>
            <person name="Ahn B.O."/>
            <person name="Rhee S.Y."/>
            <person name="Sohng J.K."/>
        </authorList>
    </citation>
    <scope>NUCLEOTIDE SEQUENCE</scope>
    <source>
        <tissue evidence="24">Leaf</tissue>
    </source>
</reference>
<dbReference type="InterPro" id="IPR001220">
    <property type="entry name" value="Legume_lectin_dom"/>
</dbReference>
<keyword evidence="13 24" id="KW-0418">Kinase</keyword>
<dbReference type="InterPro" id="IPR011009">
    <property type="entry name" value="Kinase-like_dom_sf"/>
</dbReference>
<feature type="signal peptide" evidence="22">
    <location>
        <begin position="1"/>
        <end position="29"/>
    </location>
</feature>
<dbReference type="Gene3D" id="1.10.510.10">
    <property type="entry name" value="Transferase(Phosphotransferase) domain 1"/>
    <property type="match status" value="1"/>
</dbReference>
<keyword evidence="15 21" id="KW-1133">Transmembrane helix</keyword>
<evidence type="ECO:0000256" key="5">
    <source>
        <dbReference type="ARBA" id="ARBA00012513"/>
    </source>
</evidence>
<dbReference type="PROSITE" id="PS00307">
    <property type="entry name" value="LECTIN_LEGUME_BETA"/>
    <property type="match status" value="1"/>
</dbReference>
<evidence type="ECO:0000256" key="20">
    <source>
        <dbReference type="SAM" id="MobiDB-lite"/>
    </source>
</evidence>
<keyword evidence="14 19" id="KW-0067">ATP-binding</keyword>
<evidence type="ECO:0000256" key="14">
    <source>
        <dbReference type="ARBA" id="ARBA00022840"/>
    </source>
</evidence>
<keyword evidence="17 24" id="KW-0675">Receptor</keyword>
<feature type="chain" id="PRO_5032920060" description="non-specific serine/threonine protein kinase" evidence="22">
    <location>
        <begin position="30"/>
        <end position="630"/>
    </location>
</feature>
<dbReference type="GO" id="GO:0030246">
    <property type="term" value="F:carbohydrate binding"/>
    <property type="evidence" value="ECO:0007669"/>
    <property type="project" value="UniProtKB-KW"/>
</dbReference>
<evidence type="ECO:0000256" key="21">
    <source>
        <dbReference type="SAM" id="Phobius"/>
    </source>
</evidence>